<feature type="compositionally biased region" description="Polar residues" evidence="5">
    <location>
        <begin position="50"/>
        <end position="59"/>
    </location>
</feature>
<keyword evidence="7" id="KW-1185">Reference proteome</keyword>
<organism evidence="6 7">
    <name type="scientific">Rhizopus stolonifer</name>
    <name type="common">Rhizopus nigricans</name>
    <dbReference type="NCBI Taxonomy" id="4846"/>
    <lineage>
        <taxon>Eukaryota</taxon>
        <taxon>Fungi</taxon>
        <taxon>Fungi incertae sedis</taxon>
        <taxon>Mucoromycota</taxon>
        <taxon>Mucoromycotina</taxon>
        <taxon>Mucoromycetes</taxon>
        <taxon>Mucorales</taxon>
        <taxon>Mucorineae</taxon>
        <taxon>Rhizopodaceae</taxon>
        <taxon>Rhizopus</taxon>
    </lineage>
</organism>
<keyword evidence="3" id="KW-0804">Transcription</keyword>
<feature type="non-terminal residue" evidence="6">
    <location>
        <position position="1"/>
    </location>
</feature>
<dbReference type="STRING" id="4846.A0A367ILW7"/>
<evidence type="ECO:0000256" key="3">
    <source>
        <dbReference type="ARBA" id="ARBA00023163"/>
    </source>
</evidence>
<evidence type="ECO:0000256" key="2">
    <source>
        <dbReference type="ARBA" id="ARBA00022478"/>
    </source>
</evidence>
<dbReference type="InterPro" id="IPR007811">
    <property type="entry name" value="RPC4"/>
</dbReference>
<accession>A0A367ILW7</accession>
<evidence type="ECO:0000256" key="4">
    <source>
        <dbReference type="ARBA" id="ARBA00023242"/>
    </source>
</evidence>
<feature type="region of interest" description="Disordered" evidence="5">
    <location>
        <begin position="218"/>
        <end position="256"/>
    </location>
</feature>
<dbReference type="GO" id="GO:0005666">
    <property type="term" value="C:RNA polymerase III complex"/>
    <property type="evidence" value="ECO:0007669"/>
    <property type="project" value="InterPro"/>
</dbReference>
<comment type="caution">
    <text evidence="6">The sequence shown here is derived from an EMBL/GenBank/DDBJ whole genome shotgun (WGS) entry which is preliminary data.</text>
</comment>
<proteinExistence type="predicted"/>
<feature type="compositionally biased region" description="Basic residues" evidence="5">
    <location>
        <begin position="8"/>
        <end position="20"/>
    </location>
</feature>
<dbReference type="Pfam" id="PF05132">
    <property type="entry name" value="RNA_pol_Rpc4"/>
    <property type="match status" value="1"/>
</dbReference>
<dbReference type="PANTHER" id="PTHR13408:SF0">
    <property type="entry name" value="DNA-DIRECTED RNA POLYMERASE III SUBUNIT RPC4"/>
    <property type="match status" value="1"/>
</dbReference>
<feature type="compositionally biased region" description="Basic residues" evidence="5">
    <location>
        <begin position="101"/>
        <end position="115"/>
    </location>
</feature>
<protein>
    <submittedName>
        <fullName evidence="6">DNA-directed RNA polymerase III subunit RPC4</fullName>
    </submittedName>
</protein>
<reference evidence="6 7" key="1">
    <citation type="journal article" date="2018" name="G3 (Bethesda)">
        <title>Phylogenetic and Phylogenomic Definition of Rhizopus Species.</title>
        <authorList>
            <person name="Gryganskyi A.P."/>
            <person name="Golan J."/>
            <person name="Dolatabadi S."/>
            <person name="Mondo S."/>
            <person name="Robb S."/>
            <person name="Idnurm A."/>
            <person name="Muszewska A."/>
            <person name="Steczkiewicz K."/>
            <person name="Masonjones S."/>
            <person name="Liao H.L."/>
            <person name="Gajdeczka M.T."/>
            <person name="Anike F."/>
            <person name="Vuek A."/>
            <person name="Anishchenko I.M."/>
            <person name="Voigt K."/>
            <person name="de Hoog G.S."/>
            <person name="Smith M.E."/>
            <person name="Heitman J."/>
            <person name="Vilgalys R."/>
            <person name="Stajich J.E."/>
        </authorList>
    </citation>
    <scope>NUCLEOTIDE SEQUENCE [LARGE SCALE GENOMIC DNA]</scope>
    <source>
        <strain evidence="6 7">LSU 92-RS-03</strain>
    </source>
</reference>
<feature type="compositionally biased region" description="Acidic residues" evidence="5">
    <location>
        <begin position="229"/>
        <end position="249"/>
    </location>
</feature>
<gene>
    <name evidence="6" type="primary">POLR3D</name>
    <name evidence="6" type="ORF">CU098_002760</name>
</gene>
<dbReference type="GO" id="GO:0042797">
    <property type="term" value="P:tRNA transcription by RNA polymerase III"/>
    <property type="evidence" value="ECO:0007669"/>
    <property type="project" value="TreeGrafter"/>
</dbReference>
<dbReference type="OrthoDB" id="440160at2759"/>
<keyword evidence="2 6" id="KW-0240">DNA-directed RNA polymerase</keyword>
<dbReference type="EMBL" id="PJQM01007197">
    <property type="protein sequence ID" value="RCH78501.1"/>
    <property type="molecule type" value="Genomic_DNA"/>
</dbReference>
<dbReference type="GO" id="GO:0003677">
    <property type="term" value="F:DNA binding"/>
    <property type="evidence" value="ECO:0007669"/>
    <property type="project" value="InterPro"/>
</dbReference>
<evidence type="ECO:0000313" key="7">
    <source>
        <dbReference type="Proteomes" id="UP000253551"/>
    </source>
</evidence>
<name>A0A367ILW7_RHIST</name>
<comment type="subcellular location">
    <subcellularLocation>
        <location evidence="1">Nucleus</location>
    </subcellularLocation>
</comment>
<evidence type="ECO:0000256" key="1">
    <source>
        <dbReference type="ARBA" id="ARBA00004123"/>
    </source>
</evidence>
<sequence>DVTPSVKKQTKRFAPVKRGAKTASTSRPEPTKTESEPPKSTTIGNLRPESVSSGRLQSVNEKKTRGSSIKMKFKPTVPLKRNKKEVSTSAIDEALNASRGRGGRGRGSGRGRGRGRGGLIIEETTASGIFSLGPSAVSRSGHSRPGYGGGASFGGDVGNRVEADSAGTDMTEMFTTSTTHDTPVTFNHVSRMDGDVDPITLSQKVDKIPWMSVRSKKKEKAEVKVKEEDGMEEEGDKEQEQDDEEEEDPRETVYMDNDSPAKNIFALDEKHRLVCVAEEELLYFQLPSVVPKFEVLKTEEPVVKDEDMERKEENQKELPTAARKSTLEEAMGNLDLQDMPQGQVGKLIVYKSGKVKMQFGNILMDVIQGMHSTFLENVMVVDHESDETKKAIELGHIVQKFVCSPNMDALLEQDEATLK</sequence>
<dbReference type="Proteomes" id="UP000253551">
    <property type="component" value="Unassembled WGS sequence"/>
</dbReference>
<feature type="region of interest" description="Disordered" evidence="5">
    <location>
        <begin position="1"/>
        <end position="117"/>
    </location>
</feature>
<evidence type="ECO:0000313" key="6">
    <source>
        <dbReference type="EMBL" id="RCH78501.1"/>
    </source>
</evidence>
<evidence type="ECO:0000256" key="5">
    <source>
        <dbReference type="SAM" id="MobiDB-lite"/>
    </source>
</evidence>
<dbReference type="AlphaFoldDB" id="A0A367ILW7"/>
<dbReference type="PANTHER" id="PTHR13408">
    <property type="entry name" value="DNA-DIRECTED RNA POLYMERASE III"/>
    <property type="match status" value="1"/>
</dbReference>
<feature type="compositionally biased region" description="Basic and acidic residues" evidence="5">
    <location>
        <begin position="219"/>
        <end position="228"/>
    </location>
</feature>
<keyword evidence="4" id="KW-0539">Nucleus</keyword>